<keyword evidence="1" id="KW-0813">Transport</keyword>
<dbReference type="Proteomes" id="UP001170624">
    <property type="component" value="Unassembled WGS sequence"/>
</dbReference>
<keyword evidence="3 5" id="KW-0067">ATP-binding</keyword>
<protein>
    <submittedName>
        <fullName evidence="5">ABC transporter ATP-binding protein</fullName>
    </submittedName>
</protein>
<sequence>MNALEIKNVNKTYKGGVKALKNMSLNVEAGDFFALLGPNGAGKSTTIGIISSLVNKTSGDVKVFGYDLDREVVEAKNHLGLVPQEFNFNQFETVEQIIINQAGYYGVERDLAKERTKKYLTQLDLWEKRHERARNLSGGMKRRLMIARALVHEPKLLILDEPTAGVDIELRRSMWAFLRRINEEGVTIILTTHYLEEAEMLCRNIGIINHGELVENTSMKDLLSKLEVETFILDVNLNGNKPDLGDVKWRMPDNHTLEIDIQKGMGLNSIFTQLTTQGIDVLSMRNKANRLEELFVTLVAQSEKQGKQS</sequence>
<dbReference type="Pfam" id="PF00005">
    <property type="entry name" value="ABC_tran"/>
    <property type="match status" value="1"/>
</dbReference>
<dbReference type="PANTHER" id="PTHR42711">
    <property type="entry name" value="ABC TRANSPORTER ATP-BINDING PROTEIN"/>
    <property type="match status" value="1"/>
</dbReference>
<dbReference type="InterPro" id="IPR003593">
    <property type="entry name" value="AAA+_ATPase"/>
</dbReference>
<dbReference type="AlphaFoldDB" id="A0AAW7YBE6"/>
<dbReference type="InterPro" id="IPR050763">
    <property type="entry name" value="ABC_transporter_ATP-binding"/>
</dbReference>
<dbReference type="InterPro" id="IPR003439">
    <property type="entry name" value="ABC_transporter-like_ATP-bd"/>
</dbReference>
<dbReference type="EMBL" id="JAUOPU010000019">
    <property type="protein sequence ID" value="MDO6544114.1"/>
    <property type="molecule type" value="Genomic_DNA"/>
</dbReference>
<gene>
    <name evidence="5" type="ORF">Q4568_16335</name>
</gene>
<evidence type="ECO:0000313" key="6">
    <source>
        <dbReference type="Proteomes" id="UP001170624"/>
    </source>
</evidence>
<dbReference type="GO" id="GO:0016887">
    <property type="term" value="F:ATP hydrolysis activity"/>
    <property type="evidence" value="ECO:0007669"/>
    <property type="project" value="InterPro"/>
</dbReference>
<name>A0AAW7YBE6_9GAMM</name>
<dbReference type="CDD" id="cd03230">
    <property type="entry name" value="ABC_DR_subfamily_A"/>
    <property type="match status" value="1"/>
</dbReference>
<dbReference type="InterPro" id="IPR027417">
    <property type="entry name" value="P-loop_NTPase"/>
</dbReference>
<feature type="domain" description="ABC transporter" evidence="4">
    <location>
        <begin position="4"/>
        <end position="235"/>
    </location>
</feature>
<dbReference type="SMART" id="SM00382">
    <property type="entry name" value="AAA"/>
    <property type="match status" value="1"/>
</dbReference>
<comment type="caution">
    <text evidence="5">The sequence shown here is derived from an EMBL/GenBank/DDBJ whole genome shotgun (WGS) entry which is preliminary data.</text>
</comment>
<evidence type="ECO:0000259" key="4">
    <source>
        <dbReference type="PROSITE" id="PS50893"/>
    </source>
</evidence>
<dbReference type="PROSITE" id="PS50893">
    <property type="entry name" value="ABC_TRANSPORTER_2"/>
    <property type="match status" value="1"/>
</dbReference>
<reference evidence="5" key="1">
    <citation type="submission" date="2023-07" db="EMBL/GenBank/DDBJ databases">
        <title>Genome content predicts the carbon catabolic preferences of heterotrophic bacteria.</title>
        <authorList>
            <person name="Gralka M."/>
        </authorList>
    </citation>
    <scope>NUCLEOTIDE SEQUENCE</scope>
    <source>
        <strain evidence="5">G2M05</strain>
    </source>
</reference>
<accession>A0AAW7YBE6</accession>
<evidence type="ECO:0000256" key="3">
    <source>
        <dbReference type="ARBA" id="ARBA00022840"/>
    </source>
</evidence>
<dbReference type="RefSeq" id="WP_261857755.1">
    <property type="nucleotide sequence ID" value="NZ_AP024850.1"/>
</dbReference>
<dbReference type="GO" id="GO:0005524">
    <property type="term" value="F:ATP binding"/>
    <property type="evidence" value="ECO:0007669"/>
    <property type="project" value="UniProtKB-KW"/>
</dbReference>
<keyword evidence="2" id="KW-0547">Nucleotide-binding</keyword>
<proteinExistence type="predicted"/>
<dbReference type="PANTHER" id="PTHR42711:SF15">
    <property type="entry name" value="ABC-TYPE MULTIDRUG TRANSPORT SYSTEM, ATPASE COMPONENT"/>
    <property type="match status" value="1"/>
</dbReference>
<evidence type="ECO:0000256" key="1">
    <source>
        <dbReference type="ARBA" id="ARBA00022448"/>
    </source>
</evidence>
<dbReference type="PROSITE" id="PS00211">
    <property type="entry name" value="ABC_TRANSPORTER_1"/>
    <property type="match status" value="1"/>
</dbReference>
<dbReference type="InterPro" id="IPR017871">
    <property type="entry name" value="ABC_transporter-like_CS"/>
</dbReference>
<evidence type="ECO:0000256" key="2">
    <source>
        <dbReference type="ARBA" id="ARBA00022741"/>
    </source>
</evidence>
<dbReference type="Gene3D" id="3.40.50.300">
    <property type="entry name" value="P-loop containing nucleotide triphosphate hydrolases"/>
    <property type="match status" value="1"/>
</dbReference>
<organism evidence="5 6">
    <name type="scientific">Photobacterium sanguinicancri</name>
    <dbReference type="NCBI Taxonomy" id="875932"/>
    <lineage>
        <taxon>Bacteria</taxon>
        <taxon>Pseudomonadati</taxon>
        <taxon>Pseudomonadota</taxon>
        <taxon>Gammaproteobacteria</taxon>
        <taxon>Vibrionales</taxon>
        <taxon>Vibrionaceae</taxon>
        <taxon>Photobacterium</taxon>
    </lineage>
</organism>
<dbReference type="SUPFAM" id="SSF52540">
    <property type="entry name" value="P-loop containing nucleoside triphosphate hydrolases"/>
    <property type="match status" value="1"/>
</dbReference>
<evidence type="ECO:0000313" key="5">
    <source>
        <dbReference type="EMBL" id="MDO6544114.1"/>
    </source>
</evidence>